<name>A0A0V7ZG24_9CYAN</name>
<dbReference type="Proteomes" id="UP000053372">
    <property type="component" value="Unassembled WGS sequence"/>
</dbReference>
<dbReference type="EMBL" id="LMTZ01000137">
    <property type="protein sequence ID" value="KST63504.1"/>
    <property type="molecule type" value="Genomic_DNA"/>
</dbReference>
<accession>A0A0V7ZG24</accession>
<reference evidence="1 2" key="1">
    <citation type="journal article" date="2015" name="Genome Announc.">
        <title>Draft Genome of the Euendolithic (true boring) Cyanobacterium Mastigocoleus testarum strain BC008.</title>
        <authorList>
            <person name="Guida B.S."/>
            <person name="Garcia-Pichel F."/>
        </authorList>
    </citation>
    <scope>NUCLEOTIDE SEQUENCE [LARGE SCALE GENOMIC DNA]</scope>
    <source>
        <strain evidence="1 2">BC008</strain>
    </source>
</reference>
<sequence length="90" mass="10698">MLALQQRLQLRHNQVFLYLKMTKDHLELLVDELNNIAQIELLDPNKKLHQTIILYTQYSAACWESHRKHESEIPFIPSPLPENFKGFKND</sequence>
<organism evidence="1 2">
    <name type="scientific">Mastigocoleus testarum BC008</name>
    <dbReference type="NCBI Taxonomy" id="371196"/>
    <lineage>
        <taxon>Bacteria</taxon>
        <taxon>Bacillati</taxon>
        <taxon>Cyanobacteriota</taxon>
        <taxon>Cyanophyceae</taxon>
        <taxon>Nostocales</taxon>
        <taxon>Hapalosiphonaceae</taxon>
        <taxon>Mastigocoleus</taxon>
    </lineage>
</organism>
<dbReference type="AlphaFoldDB" id="A0A0V7ZG24"/>
<comment type="caution">
    <text evidence="1">The sequence shown here is derived from an EMBL/GenBank/DDBJ whole genome shotgun (WGS) entry which is preliminary data.</text>
</comment>
<proteinExistence type="predicted"/>
<evidence type="ECO:0000313" key="1">
    <source>
        <dbReference type="EMBL" id="KST63504.1"/>
    </source>
</evidence>
<gene>
    <name evidence="1" type="ORF">BC008_13655</name>
</gene>
<evidence type="ECO:0000313" key="2">
    <source>
        <dbReference type="Proteomes" id="UP000053372"/>
    </source>
</evidence>
<keyword evidence="2" id="KW-1185">Reference proteome</keyword>
<protein>
    <submittedName>
        <fullName evidence="1">Uncharacterized protein</fullName>
    </submittedName>
</protein>